<proteinExistence type="predicted"/>
<organism evidence="1 2">
    <name type="scientific">Uliginosibacterium silvisoli</name>
    <dbReference type="NCBI Taxonomy" id="3114758"/>
    <lineage>
        <taxon>Bacteria</taxon>
        <taxon>Pseudomonadati</taxon>
        <taxon>Pseudomonadota</taxon>
        <taxon>Betaproteobacteria</taxon>
        <taxon>Rhodocyclales</taxon>
        <taxon>Zoogloeaceae</taxon>
        <taxon>Uliginosibacterium</taxon>
    </lineage>
</organism>
<evidence type="ECO:0000313" key="1">
    <source>
        <dbReference type="EMBL" id="MEC5385958.1"/>
    </source>
</evidence>
<dbReference type="InterPro" id="IPR036768">
    <property type="entry name" value="PolIII_chi_sf"/>
</dbReference>
<dbReference type="Proteomes" id="UP001331561">
    <property type="component" value="Unassembled WGS sequence"/>
</dbReference>
<keyword evidence="2" id="KW-1185">Reference proteome</keyword>
<dbReference type="InterPro" id="IPR007459">
    <property type="entry name" value="DNA_pol3_chi"/>
</dbReference>
<reference evidence="1 2" key="1">
    <citation type="submission" date="2024-01" db="EMBL/GenBank/DDBJ databases">
        <title>Uliginosibacterium soil sp. nov.</title>
        <authorList>
            <person name="Lv Y."/>
        </authorList>
    </citation>
    <scope>NUCLEOTIDE SEQUENCE [LARGE SCALE GENOMIC DNA]</scope>
    <source>
        <strain evidence="1 2">H3</strain>
    </source>
</reference>
<name>A0ABU6K2D4_9RHOO</name>
<sequence length="143" mass="15912">MTEIKFYHNAPDRLMAACSITAKAVRQGHRVLVHAPDPSLAQRFDSLLWTAQPLSFVPHVAADSPLAARTPVVIASRLDNPPHTDVLVNLSDDPVPEAFKHFGMLVEIVSTQEGDRQQARQRWQAFKEQGHVITAFDLAKKPD</sequence>
<protein>
    <submittedName>
        <fullName evidence="1">DNA polymerase III subunit chi</fullName>
        <ecNumber evidence="1">2.7.7.7</ecNumber>
    </submittedName>
</protein>
<gene>
    <name evidence="1" type="ORF">VVD49_09495</name>
</gene>
<dbReference type="RefSeq" id="WP_327598901.1">
    <property type="nucleotide sequence ID" value="NZ_JAYXHS010000001.1"/>
</dbReference>
<dbReference type="Pfam" id="PF04364">
    <property type="entry name" value="DNA_pol3_chi"/>
    <property type="match status" value="1"/>
</dbReference>
<dbReference type="EMBL" id="JAYXHS010000001">
    <property type="protein sequence ID" value="MEC5385958.1"/>
    <property type="molecule type" value="Genomic_DNA"/>
</dbReference>
<dbReference type="SUPFAM" id="SSF102400">
    <property type="entry name" value="DNA polymerase III chi subunit"/>
    <property type="match status" value="1"/>
</dbReference>
<keyword evidence="1" id="KW-0548">Nucleotidyltransferase</keyword>
<keyword evidence="1" id="KW-0808">Transferase</keyword>
<dbReference type="EC" id="2.7.7.7" evidence="1"/>
<comment type="caution">
    <text evidence="1">The sequence shown here is derived from an EMBL/GenBank/DDBJ whole genome shotgun (WGS) entry which is preliminary data.</text>
</comment>
<dbReference type="Gene3D" id="3.40.50.10110">
    <property type="entry name" value="DNA polymerase III subunit chi"/>
    <property type="match status" value="1"/>
</dbReference>
<accession>A0ABU6K2D4</accession>
<evidence type="ECO:0000313" key="2">
    <source>
        <dbReference type="Proteomes" id="UP001331561"/>
    </source>
</evidence>
<dbReference type="PANTHER" id="PTHR38767">
    <property type="entry name" value="DNA POLYMERASE III SUBUNIT CHI"/>
    <property type="match status" value="1"/>
</dbReference>
<dbReference type="PANTHER" id="PTHR38767:SF1">
    <property type="entry name" value="DNA POLYMERASE III SUBUNIT CHI"/>
    <property type="match status" value="1"/>
</dbReference>
<dbReference type="GO" id="GO:0003887">
    <property type="term" value="F:DNA-directed DNA polymerase activity"/>
    <property type="evidence" value="ECO:0007669"/>
    <property type="project" value="UniProtKB-EC"/>
</dbReference>